<dbReference type="EMBL" id="MN740228">
    <property type="protein sequence ID" value="QHT94631.1"/>
    <property type="molecule type" value="Genomic_DNA"/>
</dbReference>
<name>A0A6C0IN30_9ZZZZ</name>
<sequence>MAEIIVGGIFLGIIACMILGKMVSTSKVTPYNR</sequence>
<evidence type="ECO:0000313" key="2">
    <source>
        <dbReference type="EMBL" id="QHT94631.1"/>
    </source>
</evidence>
<organism evidence="2">
    <name type="scientific">viral metagenome</name>
    <dbReference type="NCBI Taxonomy" id="1070528"/>
    <lineage>
        <taxon>unclassified sequences</taxon>
        <taxon>metagenomes</taxon>
        <taxon>organismal metagenomes</taxon>
    </lineage>
</organism>
<feature type="transmembrane region" description="Helical" evidence="1">
    <location>
        <begin position="6"/>
        <end position="24"/>
    </location>
</feature>
<proteinExistence type="predicted"/>
<reference evidence="2" key="1">
    <citation type="journal article" date="2020" name="Nature">
        <title>Giant virus diversity and host interactions through global metagenomics.</title>
        <authorList>
            <person name="Schulz F."/>
            <person name="Roux S."/>
            <person name="Paez-Espino D."/>
            <person name="Jungbluth S."/>
            <person name="Walsh D.A."/>
            <person name="Denef V.J."/>
            <person name="McMahon K.D."/>
            <person name="Konstantinidis K.T."/>
            <person name="Eloe-Fadrosh E.A."/>
            <person name="Kyrpides N.C."/>
            <person name="Woyke T."/>
        </authorList>
    </citation>
    <scope>NUCLEOTIDE SEQUENCE</scope>
    <source>
        <strain evidence="2">GVMAG-M-3300024261-26</strain>
    </source>
</reference>
<dbReference type="AlphaFoldDB" id="A0A6C0IN30"/>
<keyword evidence="1" id="KW-0812">Transmembrane</keyword>
<evidence type="ECO:0000256" key="1">
    <source>
        <dbReference type="SAM" id="Phobius"/>
    </source>
</evidence>
<keyword evidence="1" id="KW-0472">Membrane</keyword>
<keyword evidence="1" id="KW-1133">Transmembrane helix</keyword>
<protein>
    <submittedName>
        <fullName evidence="2">Uncharacterized protein</fullName>
    </submittedName>
</protein>
<accession>A0A6C0IN30</accession>